<evidence type="ECO:0000256" key="3">
    <source>
        <dbReference type="ARBA" id="ARBA00022801"/>
    </source>
</evidence>
<keyword evidence="3" id="KW-0378">Hydrolase</keyword>
<proteinExistence type="inferred from homology"/>
<dbReference type="AlphaFoldDB" id="A0A1M6DYL1"/>
<evidence type="ECO:0000313" key="6">
    <source>
        <dbReference type="Proteomes" id="UP000184529"/>
    </source>
</evidence>
<dbReference type="GO" id="GO:0004540">
    <property type="term" value="F:RNA nuclease activity"/>
    <property type="evidence" value="ECO:0007669"/>
    <property type="project" value="InterPro"/>
</dbReference>
<gene>
    <name evidence="5" type="ORF">SAMN02745219_01056</name>
</gene>
<evidence type="ECO:0000313" key="5">
    <source>
        <dbReference type="EMBL" id="SHI78281.1"/>
    </source>
</evidence>
<dbReference type="InterPro" id="IPR008201">
    <property type="entry name" value="HepT-like"/>
</dbReference>
<dbReference type="PANTHER" id="PTHR33397:SF5">
    <property type="entry name" value="RNASE YUTE-RELATED"/>
    <property type="match status" value="1"/>
</dbReference>
<protein>
    <submittedName>
        <fullName evidence="5">Uncharacterized conserved protein YutE, UPF0331/DUF86 family</fullName>
    </submittedName>
</protein>
<dbReference type="GO" id="GO:0016787">
    <property type="term" value="F:hydrolase activity"/>
    <property type="evidence" value="ECO:0007669"/>
    <property type="project" value="UniProtKB-KW"/>
</dbReference>
<dbReference type="Pfam" id="PF01934">
    <property type="entry name" value="HepT-like"/>
    <property type="match status" value="1"/>
</dbReference>
<evidence type="ECO:0000256" key="2">
    <source>
        <dbReference type="ARBA" id="ARBA00022722"/>
    </source>
</evidence>
<name>A0A1M6DYL1_9FIRM</name>
<dbReference type="InterPro" id="IPR037038">
    <property type="entry name" value="HepT-like_sf"/>
</dbReference>
<reference evidence="6" key="1">
    <citation type="submission" date="2016-11" db="EMBL/GenBank/DDBJ databases">
        <authorList>
            <person name="Varghese N."/>
            <person name="Submissions S."/>
        </authorList>
    </citation>
    <scope>NUCLEOTIDE SEQUENCE [LARGE SCALE GENOMIC DNA]</scope>
    <source>
        <strain evidence="6">DSM 16057</strain>
    </source>
</reference>
<organism evidence="5 6">
    <name type="scientific">Desulfofundulus thermosubterraneus DSM 16057</name>
    <dbReference type="NCBI Taxonomy" id="1121432"/>
    <lineage>
        <taxon>Bacteria</taxon>
        <taxon>Bacillati</taxon>
        <taxon>Bacillota</taxon>
        <taxon>Clostridia</taxon>
        <taxon>Eubacteriales</taxon>
        <taxon>Peptococcaceae</taxon>
        <taxon>Desulfofundulus</taxon>
    </lineage>
</organism>
<keyword evidence="2" id="KW-0540">Nuclease</keyword>
<dbReference type="OrthoDB" id="9796612at2"/>
<sequence>MKMKLSINTNKLRQKAADIRQALSRLKPVTELTMEEFLADEQRVAASKYYLIVATEAAIDICNHLVARLTGRAPNSYADCFNILSGELFLSPPLAECLIQMAKFRNLLIHRYGDIDDVKVYHIICNNLDDLELYLAEIAAMVKCDL</sequence>
<accession>A0A1M6DYL1</accession>
<dbReference type="GO" id="GO:0110001">
    <property type="term" value="C:toxin-antitoxin complex"/>
    <property type="evidence" value="ECO:0007669"/>
    <property type="project" value="InterPro"/>
</dbReference>
<evidence type="ECO:0000256" key="4">
    <source>
        <dbReference type="ARBA" id="ARBA00024207"/>
    </source>
</evidence>
<dbReference type="InterPro" id="IPR052379">
    <property type="entry name" value="Type_VII_TA_RNase"/>
</dbReference>
<keyword evidence="1" id="KW-1277">Toxin-antitoxin system</keyword>
<dbReference type="Gene3D" id="1.20.120.580">
    <property type="entry name" value="bsu32300-like"/>
    <property type="match status" value="1"/>
</dbReference>
<evidence type="ECO:0000256" key="1">
    <source>
        <dbReference type="ARBA" id="ARBA00022649"/>
    </source>
</evidence>
<dbReference type="RefSeq" id="WP_084062081.1">
    <property type="nucleotide sequence ID" value="NZ_FQZM01000011.1"/>
</dbReference>
<keyword evidence="6" id="KW-1185">Reference proteome</keyword>
<dbReference type="NCBIfam" id="NF047751">
    <property type="entry name" value="HepT_toxin"/>
    <property type="match status" value="1"/>
</dbReference>
<dbReference type="PANTHER" id="PTHR33397">
    <property type="entry name" value="UPF0331 PROTEIN YUTE"/>
    <property type="match status" value="1"/>
</dbReference>
<comment type="similarity">
    <text evidence="4">Belongs to the HepT RNase toxin family.</text>
</comment>
<dbReference type="STRING" id="1121432.SAMN02745219_01056"/>
<dbReference type="EMBL" id="FQZM01000011">
    <property type="protein sequence ID" value="SHI78281.1"/>
    <property type="molecule type" value="Genomic_DNA"/>
</dbReference>
<dbReference type="Proteomes" id="UP000184529">
    <property type="component" value="Unassembled WGS sequence"/>
</dbReference>